<comment type="caution">
    <text evidence="14">The sequence shown here is derived from an EMBL/GenBank/DDBJ whole genome shotgun (WGS) entry which is preliminary data.</text>
</comment>
<evidence type="ECO:0000256" key="9">
    <source>
        <dbReference type="ARBA" id="ARBA00023098"/>
    </source>
</evidence>
<organism evidence="14 15">
    <name type="scientific">Hermanssonia centrifuga</name>
    <dbReference type="NCBI Taxonomy" id="98765"/>
    <lineage>
        <taxon>Eukaryota</taxon>
        <taxon>Fungi</taxon>
        <taxon>Dikarya</taxon>
        <taxon>Basidiomycota</taxon>
        <taxon>Agaricomycotina</taxon>
        <taxon>Agaricomycetes</taxon>
        <taxon>Polyporales</taxon>
        <taxon>Meruliaceae</taxon>
        <taxon>Hermanssonia</taxon>
    </lineage>
</organism>
<dbReference type="PANTHER" id="PTHR15451">
    <property type="entry name" value="ERGOSTEROL BIOSYNTHETIC PROTEIN 28-RELATED"/>
    <property type="match status" value="1"/>
</dbReference>
<keyword evidence="12" id="KW-0753">Steroid metabolism</keyword>
<comment type="subcellular location">
    <subcellularLocation>
        <location evidence="1">Endoplasmic reticulum membrane</location>
        <topology evidence="1">Multi-pass membrane protein</topology>
    </subcellularLocation>
</comment>
<keyword evidence="7 13" id="KW-1133">Transmembrane helix</keyword>
<keyword evidence="8" id="KW-0756">Sterol biosynthesis</keyword>
<sequence length="135" mass="15025">MAFNFQDFLPQGDGMLPRWILTVAVMAIFNTIQNFATTKLTRRIYNVLPNAVTPLQARTFGVWTLMSAVVRVYAAYNIHDKSIYDMTLLSFLIAFGHFSSEILIFRTATLSAAVVSPVIVSSELLSLSTLSAFHS</sequence>
<evidence type="ECO:0000256" key="3">
    <source>
        <dbReference type="ARBA" id="ARBA00022516"/>
    </source>
</evidence>
<evidence type="ECO:0008006" key="16">
    <source>
        <dbReference type="Google" id="ProtNLM"/>
    </source>
</evidence>
<evidence type="ECO:0000256" key="12">
    <source>
        <dbReference type="ARBA" id="ARBA00023221"/>
    </source>
</evidence>
<dbReference type="AlphaFoldDB" id="A0A4S4KVI7"/>
<feature type="transmembrane region" description="Helical" evidence="13">
    <location>
        <begin position="88"/>
        <end position="105"/>
    </location>
</feature>
<evidence type="ECO:0000256" key="7">
    <source>
        <dbReference type="ARBA" id="ARBA00022989"/>
    </source>
</evidence>
<keyword evidence="6" id="KW-0752">Steroid biosynthesis</keyword>
<feature type="transmembrane region" description="Helical" evidence="13">
    <location>
        <begin position="16"/>
        <end position="36"/>
    </location>
</feature>
<keyword evidence="11" id="KW-1207">Sterol metabolism</keyword>
<dbReference type="PANTHER" id="PTHR15451:SF19">
    <property type="entry name" value="ERGOSTEROL BIOSYNTHETIC PROTEIN 28 HOMOLOG"/>
    <property type="match status" value="1"/>
</dbReference>
<comment type="similarity">
    <text evidence="2">Belongs to the ERG28 family.</text>
</comment>
<keyword evidence="3" id="KW-0444">Lipid biosynthesis</keyword>
<evidence type="ECO:0000256" key="10">
    <source>
        <dbReference type="ARBA" id="ARBA00023136"/>
    </source>
</evidence>
<reference evidence="14 15" key="1">
    <citation type="submission" date="2019-02" db="EMBL/GenBank/DDBJ databases">
        <title>Genome sequencing of the rare red list fungi Phlebia centrifuga.</title>
        <authorList>
            <person name="Buettner E."/>
            <person name="Kellner H."/>
        </authorList>
    </citation>
    <scope>NUCLEOTIDE SEQUENCE [LARGE SCALE GENOMIC DNA]</scope>
    <source>
        <strain evidence="14 15">DSM 108282</strain>
    </source>
</reference>
<evidence type="ECO:0000256" key="6">
    <source>
        <dbReference type="ARBA" id="ARBA00022955"/>
    </source>
</evidence>
<evidence type="ECO:0000313" key="14">
    <source>
        <dbReference type="EMBL" id="THH02802.1"/>
    </source>
</evidence>
<dbReference type="Pfam" id="PF03694">
    <property type="entry name" value="Erg28"/>
    <property type="match status" value="1"/>
</dbReference>
<dbReference type="EMBL" id="SGPJ01000002">
    <property type="protein sequence ID" value="THH02802.1"/>
    <property type="molecule type" value="Genomic_DNA"/>
</dbReference>
<evidence type="ECO:0000313" key="15">
    <source>
        <dbReference type="Proteomes" id="UP000309038"/>
    </source>
</evidence>
<dbReference type="GO" id="GO:0005789">
    <property type="term" value="C:endoplasmic reticulum membrane"/>
    <property type="evidence" value="ECO:0007669"/>
    <property type="project" value="UniProtKB-SubCell"/>
</dbReference>
<keyword evidence="9" id="KW-0443">Lipid metabolism</keyword>
<dbReference type="GO" id="GO:0016126">
    <property type="term" value="P:sterol biosynthetic process"/>
    <property type="evidence" value="ECO:0007669"/>
    <property type="project" value="UniProtKB-KW"/>
</dbReference>
<dbReference type="GO" id="GO:0030674">
    <property type="term" value="F:protein-macromolecule adaptor activity"/>
    <property type="evidence" value="ECO:0007669"/>
    <property type="project" value="TreeGrafter"/>
</dbReference>
<evidence type="ECO:0000256" key="5">
    <source>
        <dbReference type="ARBA" id="ARBA00022824"/>
    </source>
</evidence>
<evidence type="ECO:0000256" key="13">
    <source>
        <dbReference type="SAM" id="Phobius"/>
    </source>
</evidence>
<dbReference type="InterPro" id="IPR005352">
    <property type="entry name" value="Erg28"/>
</dbReference>
<name>A0A4S4KVI7_9APHY</name>
<evidence type="ECO:0000256" key="1">
    <source>
        <dbReference type="ARBA" id="ARBA00004477"/>
    </source>
</evidence>
<keyword evidence="10 13" id="KW-0472">Membrane</keyword>
<accession>A0A4S4KVI7</accession>
<evidence type="ECO:0000256" key="8">
    <source>
        <dbReference type="ARBA" id="ARBA00023011"/>
    </source>
</evidence>
<evidence type="ECO:0000256" key="11">
    <source>
        <dbReference type="ARBA" id="ARBA00023166"/>
    </source>
</evidence>
<keyword evidence="4 13" id="KW-0812">Transmembrane</keyword>
<evidence type="ECO:0000256" key="4">
    <source>
        <dbReference type="ARBA" id="ARBA00022692"/>
    </source>
</evidence>
<gene>
    <name evidence="14" type="ORF">EW026_g118</name>
</gene>
<proteinExistence type="inferred from homology"/>
<evidence type="ECO:0000256" key="2">
    <source>
        <dbReference type="ARBA" id="ARBA00005377"/>
    </source>
</evidence>
<dbReference type="Proteomes" id="UP000309038">
    <property type="component" value="Unassembled WGS sequence"/>
</dbReference>
<keyword evidence="5" id="KW-0256">Endoplasmic reticulum</keyword>
<protein>
    <recommendedName>
        <fullName evidence="16">Ergosterol biosynthetic protein 28</fullName>
    </recommendedName>
</protein>
<keyword evidence="15" id="KW-1185">Reference proteome</keyword>